<dbReference type="NCBIfam" id="TIGR00531">
    <property type="entry name" value="BCCP"/>
    <property type="match status" value="1"/>
</dbReference>
<dbReference type="GO" id="GO:0003989">
    <property type="term" value="F:acetyl-CoA carboxylase activity"/>
    <property type="evidence" value="ECO:0007669"/>
    <property type="project" value="InterPro"/>
</dbReference>
<comment type="pathway">
    <text evidence="1 8">Lipid metabolism; fatty acid biosynthesis.</text>
</comment>
<evidence type="ECO:0000256" key="2">
    <source>
        <dbReference type="ARBA" id="ARBA00017562"/>
    </source>
</evidence>
<evidence type="ECO:0000256" key="4">
    <source>
        <dbReference type="ARBA" id="ARBA00022832"/>
    </source>
</evidence>
<dbReference type="GO" id="GO:0009317">
    <property type="term" value="C:acetyl-CoA carboxylase complex"/>
    <property type="evidence" value="ECO:0007669"/>
    <property type="project" value="InterPro"/>
</dbReference>
<name>A0A6I6ESA8_9CLOT</name>
<dbReference type="PANTHER" id="PTHR45266">
    <property type="entry name" value="OXALOACETATE DECARBOXYLASE ALPHA CHAIN"/>
    <property type="match status" value="1"/>
</dbReference>
<comment type="function">
    <text evidence="8">This protein is a component of the acetyl coenzyme A carboxylase complex; first, biotin carboxylase catalyzes the carboxylation of the carrier protein and then the transcarboxylase transfers the carboxyl group to form malonyl-CoA.</text>
</comment>
<dbReference type="InterPro" id="IPR000089">
    <property type="entry name" value="Biotin_lipoyl"/>
</dbReference>
<feature type="domain" description="Lipoyl-binding" evidence="9">
    <location>
        <begin position="83"/>
        <end position="159"/>
    </location>
</feature>
<dbReference type="GO" id="GO:0006633">
    <property type="term" value="P:fatty acid biosynthetic process"/>
    <property type="evidence" value="ECO:0007669"/>
    <property type="project" value="UniProtKB-UniPathway"/>
</dbReference>
<keyword evidence="7 8" id="KW-0092">Biotin</keyword>
<dbReference type="InterPro" id="IPR011053">
    <property type="entry name" value="Single_hybrid_motif"/>
</dbReference>
<evidence type="ECO:0000256" key="1">
    <source>
        <dbReference type="ARBA" id="ARBA00005194"/>
    </source>
</evidence>
<evidence type="ECO:0000256" key="7">
    <source>
        <dbReference type="ARBA" id="ARBA00023267"/>
    </source>
</evidence>
<dbReference type="PROSITE" id="PS50968">
    <property type="entry name" value="BIOTINYL_LIPOYL"/>
    <property type="match status" value="1"/>
</dbReference>
<dbReference type="UniPathway" id="UPA00094"/>
<gene>
    <name evidence="10" type="primary">accB</name>
    <name evidence="10" type="ORF">GOM49_17585</name>
</gene>
<dbReference type="SUPFAM" id="SSF51230">
    <property type="entry name" value="Single hybrid motif"/>
    <property type="match status" value="1"/>
</dbReference>
<dbReference type="InterPro" id="IPR001882">
    <property type="entry name" value="Biotin_BS"/>
</dbReference>
<evidence type="ECO:0000256" key="5">
    <source>
        <dbReference type="ARBA" id="ARBA00023098"/>
    </source>
</evidence>
<proteinExistence type="predicted"/>
<dbReference type="InterPro" id="IPR001249">
    <property type="entry name" value="AcCoA_biotinCC"/>
</dbReference>
<organism evidence="10 11">
    <name type="scientific">Clostridium bovifaecis</name>
    <dbReference type="NCBI Taxonomy" id="2184719"/>
    <lineage>
        <taxon>Bacteria</taxon>
        <taxon>Bacillati</taxon>
        <taxon>Bacillota</taxon>
        <taxon>Clostridia</taxon>
        <taxon>Eubacteriales</taxon>
        <taxon>Clostridiaceae</taxon>
        <taxon>Clostridium</taxon>
    </lineage>
</organism>
<dbReference type="PANTHER" id="PTHR45266:SF3">
    <property type="entry name" value="OXALOACETATE DECARBOXYLASE ALPHA CHAIN"/>
    <property type="match status" value="1"/>
</dbReference>
<dbReference type="Gene3D" id="2.40.50.100">
    <property type="match status" value="1"/>
</dbReference>
<keyword evidence="4 8" id="KW-0276">Fatty acid metabolism</keyword>
<dbReference type="Proteomes" id="UP000422764">
    <property type="component" value="Chromosome"/>
</dbReference>
<dbReference type="CDD" id="cd06850">
    <property type="entry name" value="biotinyl_domain"/>
    <property type="match status" value="1"/>
</dbReference>
<dbReference type="PROSITE" id="PS00188">
    <property type="entry name" value="BIOTIN"/>
    <property type="match status" value="1"/>
</dbReference>
<evidence type="ECO:0000313" key="10">
    <source>
        <dbReference type="EMBL" id="QGU96662.1"/>
    </source>
</evidence>
<sequence>MDYKAIQEIIKTMSDSKLTFLEIESEGIKMKLGKEVQVRKLEEESRSDFSRVDVRKDVVEDEVSVESVIKNKEVKSPKEDENIIAIKSPIVGTFYASQSPNDPAFVSVGDKVKKGDVLCIIEAMKLMNEIEAEDDYEIVDILVENEEMVEYGEEIFKVRKV</sequence>
<accession>A0A6I6ESA8</accession>
<reference evidence="10 11" key="1">
    <citation type="submission" date="2019-12" db="EMBL/GenBank/DDBJ databases">
        <title>Genome sequenceing of Clostridium bovifaecis.</title>
        <authorList>
            <person name="Yao Y."/>
        </authorList>
    </citation>
    <scope>NUCLEOTIDE SEQUENCE [LARGE SCALE GENOMIC DNA]</scope>
    <source>
        <strain evidence="10 11">BXX</strain>
    </source>
</reference>
<evidence type="ECO:0000256" key="6">
    <source>
        <dbReference type="ARBA" id="ARBA00023160"/>
    </source>
</evidence>
<dbReference type="PRINTS" id="PR01071">
    <property type="entry name" value="ACOABIOTINCC"/>
</dbReference>
<evidence type="ECO:0000259" key="9">
    <source>
        <dbReference type="PROSITE" id="PS50968"/>
    </source>
</evidence>
<keyword evidence="11" id="KW-1185">Reference proteome</keyword>
<keyword evidence="5 8" id="KW-0443">Lipid metabolism</keyword>
<evidence type="ECO:0000256" key="3">
    <source>
        <dbReference type="ARBA" id="ARBA00022516"/>
    </source>
</evidence>
<dbReference type="EMBL" id="CP046522">
    <property type="protein sequence ID" value="QGU96662.1"/>
    <property type="molecule type" value="Genomic_DNA"/>
</dbReference>
<dbReference type="Pfam" id="PF00364">
    <property type="entry name" value="Biotin_lipoyl"/>
    <property type="match status" value="1"/>
</dbReference>
<keyword evidence="3 8" id="KW-0444">Lipid biosynthesis</keyword>
<evidence type="ECO:0000256" key="8">
    <source>
        <dbReference type="RuleBase" id="RU364072"/>
    </source>
</evidence>
<evidence type="ECO:0000313" key="11">
    <source>
        <dbReference type="Proteomes" id="UP000422764"/>
    </source>
</evidence>
<keyword evidence="6 8" id="KW-0275">Fatty acid biosynthesis</keyword>
<protein>
    <recommendedName>
        <fullName evidence="2 8">Biotin carboxyl carrier protein of acetyl-CoA carboxylase</fullName>
    </recommendedName>
</protein>
<dbReference type="InterPro" id="IPR050709">
    <property type="entry name" value="Biotin_Carboxyl_Carrier/Decarb"/>
</dbReference>
<dbReference type="AlphaFoldDB" id="A0A6I6ESA8"/>